<dbReference type="InterPro" id="IPR003961">
    <property type="entry name" value="FN3_dom"/>
</dbReference>
<dbReference type="PROSITE" id="PS51450">
    <property type="entry name" value="LRR"/>
    <property type="match status" value="5"/>
</dbReference>
<protein>
    <submittedName>
        <fullName evidence="6">Uncharacterized protein</fullName>
    </submittedName>
</protein>
<dbReference type="SUPFAM" id="SSF49265">
    <property type="entry name" value="Fibronectin type III"/>
    <property type="match status" value="1"/>
</dbReference>
<dbReference type="InterPro" id="IPR003591">
    <property type="entry name" value="Leu-rich_rpt_typical-subtyp"/>
</dbReference>
<evidence type="ECO:0000256" key="1">
    <source>
        <dbReference type="ARBA" id="ARBA00022614"/>
    </source>
</evidence>
<dbReference type="SUPFAM" id="SSF52058">
    <property type="entry name" value="L domain-like"/>
    <property type="match status" value="1"/>
</dbReference>
<proteinExistence type="predicted"/>
<evidence type="ECO:0000256" key="4">
    <source>
        <dbReference type="SAM" id="MobiDB-lite"/>
    </source>
</evidence>
<dbReference type="InterPro" id="IPR001611">
    <property type="entry name" value="Leu-rich_rpt"/>
</dbReference>
<dbReference type="Gene3D" id="3.80.10.10">
    <property type="entry name" value="Ribonuclease Inhibitor"/>
    <property type="match status" value="2"/>
</dbReference>
<keyword evidence="2" id="KW-0677">Repeat</keyword>
<feature type="region of interest" description="Disordered" evidence="4">
    <location>
        <begin position="406"/>
        <end position="449"/>
    </location>
</feature>
<feature type="compositionally biased region" description="Low complexity" evidence="4">
    <location>
        <begin position="367"/>
        <end position="388"/>
    </location>
</feature>
<dbReference type="SMART" id="SM00365">
    <property type="entry name" value="LRR_SD22"/>
    <property type="match status" value="4"/>
</dbReference>
<feature type="region of interest" description="Disordered" evidence="4">
    <location>
        <begin position="681"/>
        <end position="701"/>
    </location>
</feature>
<feature type="region of interest" description="Disordered" evidence="4">
    <location>
        <begin position="318"/>
        <end position="392"/>
    </location>
</feature>
<feature type="compositionally biased region" description="Low complexity" evidence="4">
    <location>
        <begin position="418"/>
        <end position="443"/>
    </location>
</feature>
<dbReference type="AlphaFoldDB" id="A0A915ECX3"/>
<keyword evidence="3" id="KW-0175">Coiled coil</keyword>
<feature type="compositionally biased region" description="Basic and acidic residues" evidence="4">
    <location>
        <begin position="684"/>
        <end position="701"/>
    </location>
</feature>
<evidence type="ECO:0000313" key="6">
    <source>
        <dbReference type="WBParaSite" id="jg3963"/>
    </source>
</evidence>
<feature type="compositionally biased region" description="Polar residues" evidence="4">
    <location>
        <begin position="344"/>
        <end position="357"/>
    </location>
</feature>
<evidence type="ECO:0000256" key="3">
    <source>
        <dbReference type="SAM" id="Coils"/>
    </source>
</evidence>
<accession>A0A915ECX3</accession>
<evidence type="ECO:0000256" key="2">
    <source>
        <dbReference type="ARBA" id="ARBA00022737"/>
    </source>
</evidence>
<sequence length="701" mass="78956">MDSQSSSLCESFTSSRATESSSTIEDLHRLFLNGALNLSNKQLTKLPACHNQLYANVLSLNVSGNRFRKFEAANMFVNCVEINASQNELITMKHFEFLHETLEYLNLYDNKITVVDGLQRLVHLKNLDLSHNRIEYFPSLEHSFLFFSHLNLSHNRLKCLPNLVSLPNLTQLNLNGNMISSILDAPDKLPVCLESLDLGNNHISDLCEVHQLAPLNNLNSLTFLNNFCVRDESRQFNYRPFVYSCILGNMKVIDGSCLTEEEILKGEWLHTDRKGRFQPVTPGLRPLKNSSAHFLVKPSVIEKRRIYQQEGLVYHDYETNNSTGHSSPVGLRLTNFRPDMTPSPVRQQSKFRSPIQKTETKPKNNSARDSTSSPSSSASASTVILSQSEAPMPNQVEIVDAVAEETATVPTPEMTPVSSRTNTSRTSTVECSSASSSKQLSFSKDSRSELQHKLPNTPLYYGKYEPNTQTKFTMAVDTPGNSQTYESAGGLPSTDLAASTIQRWWRRSVPLLAKSTTEGYRADLEHSNRLQEMQQQLDELANQNSLLTSINEAQTKTIDEIVEKMQELQRAVKKMEPLNELLTTLIPAPVSLSYERQSPNFLLLKWDNIIPLLSMVEGYEVFLNDVPSGKVIARNKRAIISDVDPQQEYKISIQSISKFGDLRSLKSDLIVPCLNQIEEEEAEKENISDASKSEEKKIMNQ</sequence>
<evidence type="ECO:0000313" key="5">
    <source>
        <dbReference type="Proteomes" id="UP000887574"/>
    </source>
</evidence>
<dbReference type="CDD" id="cd00063">
    <property type="entry name" value="FN3"/>
    <property type="match status" value="1"/>
</dbReference>
<feature type="coiled-coil region" evidence="3">
    <location>
        <begin position="523"/>
        <end position="571"/>
    </location>
</feature>
<dbReference type="Pfam" id="PF14580">
    <property type="entry name" value="LRR_9"/>
    <property type="match status" value="1"/>
</dbReference>
<dbReference type="InterPro" id="IPR032675">
    <property type="entry name" value="LRR_dom_sf"/>
</dbReference>
<dbReference type="InterPro" id="IPR036116">
    <property type="entry name" value="FN3_sf"/>
</dbReference>
<dbReference type="WBParaSite" id="jg3963">
    <property type="protein sequence ID" value="jg3963"/>
    <property type="gene ID" value="jg3963"/>
</dbReference>
<dbReference type="GO" id="GO:0005737">
    <property type="term" value="C:cytoplasm"/>
    <property type="evidence" value="ECO:0007669"/>
    <property type="project" value="TreeGrafter"/>
</dbReference>
<reference evidence="6" key="1">
    <citation type="submission" date="2022-11" db="UniProtKB">
        <authorList>
            <consortium name="WormBaseParasite"/>
        </authorList>
    </citation>
    <scope>IDENTIFICATION</scope>
</reference>
<dbReference type="Proteomes" id="UP000887574">
    <property type="component" value="Unplaced"/>
</dbReference>
<dbReference type="PANTHER" id="PTHR15454">
    <property type="entry name" value="NISCHARIN RELATED"/>
    <property type="match status" value="1"/>
</dbReference>
<keyword evidence="5" id="KW-1185">Reference proteome</keyword>
<organism evidence="5 6">
    <name type="scientific">Ditylenchus dipsaci</name>
    <dbReference type="NCBI Taxonomy" id="166011"/>
    <lineage>
        <taxon>Eukaryota</taxon>
        <taxon>Metazoa</taxon>
        <taxon>Ecdysozoa</taxon>
        <taxon>Nematoda</taxon>
        <taxon>Chromadorea</taxon>
        <taxon>Rhabditida</taxon>
        <taxon>Tylenchina</taxon>
        <taxon>Tylenchomorpha</taxon>
        <taxon>Sphaerularioidea</taxon>
        <taxon>Anguinidae</taxon>
        <taxon>Anguininae</taxon>
        <taxon>Ditylenchus</taxon>
    </lineage>
</organism>
<keyword evidence="1" id="KW-0433">Leucine-rich repeat</keyword>
<dbReference type="SMART" id="SM00369">
    <property type="entry name" value="LRR_TYP"/>
    <property type="match status" value="2"/>
</dbReference>
<name>A0A915ECX3_9BILA</name>